<feature type="region of interest" description="Disordered" evidence="1">
    <location>
        <begin position="190"/>
        <end position="235"/>
    </location>
</feature>
<organism evidence="3 4">
    <name type="scientific">Streptomyces heliomycini</name>
    <dbReference type="NCBI Taxonomy" id="284032"/>
    <lineage>
        <taxon>Bacteria</taxon>
        <taxon>Bacillati</taxon>
        <taxon>Actinomycetota</taxon>
        <taxon>Actinomycetes</taxon>
        <taxon>Kitasatosporales</taxon>
        <taxon>Streptomycetaceae</taxon>
        <taxon>Streptomyces</taxon>
    </lineage>
</organism>
<keyword evidence="2" id="KW-0812">Transmembrane</keyword>
<protein>
    <recommendedName>
        <fullName evidence="5">Transmembrane protein</fullName>
    </recommendedName>
</protein>
<evidence type="ECO:0000313" key="4">
    <source>
        <dbReference type="Proteomes" id="UP001589753"/>
    </source>
</evidence>
<evidence type="ECO:0000256" key="1">
    <source>
        <dbReference type="SAM" id="MobiDB-lite"/>
    </source>
</evidence>
<feature type="transmembrane region" description="Helical" evidence="2">
    <location>
        <begin position="128"/>
        <end position="148"/>
    </location>
</feature>
<dbReference type="Proteomes" id="UP001589753">
    <property type="component" value="Unassembled WGS sequence"/>
</dbReference>
<name>A0ABV5LL43_9ACTN</name>
<proteinExistence type="predicted"/>
<accession>A0ABV5LL43</accession>
<feature type="compositionally biased region" description="Basic and acidic residues" evidence="1">
    <location>
        <begin position="206"/>
        <end position="221"/>
    </location>
</feature>
<keyword evidence="2" id="KW-0472">Membrane</keyword>
<evidence type="ECO:0000313" key="3">
    <source>
        <dbReference type="EMBL" id="MFB9352091.1"/>
    </source>
</evidence>
<evidence type="ECO:0000256" key="2">
    <source>
        <dbReference type="SAM" id="Phobius"/>
    </source>
</evidence>
<comment type="caution">
    <text evidence="3">The sequence shown here is derived from an EMBL/GenBank/DDBJ whole genome shotgun (WGS) entry which is preliminary data.</text>
</comment>
<feature type="transmembrane region" description="Helical" evidence="2">
    <location>
        <begin position="86"/>
        <end position="108"/>
    </location>
</feature>
<dbReference type="RefSeq" id="WP_063783674.1">
    <property type="nucleotide sequence ID" value="NZ_JBHMDI010000154.1"/>
</dbReference>
<keyword evidence="4" id="KW-1185">Reference proteome</keyword>
<dbReference type="EMBL" id="JBHMDI010000154">
    <property type="protein sequence ID" value="MFB9352091.1"/>
    <property type="molecule type" value="Genomic_DNA"/>
</dbReference>
<sequence length="235" mass="24572">MADPLRLRPEDRPDFEAVLHLALTTTDVQAALSADPTGRATARLRLRALGDADETAAAARAEYGAYLALRTSAEPGPPPRPAAGNLLPALAVLTPLVAAASAAVLLVLGHLLRLADAEGPLPGSLFTAGWVLTLIAGAGALLAFAAMLRTAIRDGGGTAHAARLQQARENWQRALLDRGLLPHLRRCLREDPPSCPTPPPGVRTAPSHDSRTATHPKEHPSHVGQPDQGPADQPQ</sequence>
<keyword evidence="2" id="KW-1133">Transmembrane helix</keyword>
<gene>
    <name evidence="3" type="ORF">ACFFUA_32560</name>
</gene>
<evidence type="ECO:0008006" key="5">
    <source>
        <dbReference type="Google" id="ProtNLM"/>
    </source>
</evidence>
<reference evidence="3 4" key="1">
    <citation type="submission" date="2024-09" db="EMBL/GenBank/DDBJ databases">
        <authorList>
            <person name="Sun Q."/>
            <person name="Mori K."/>
        </authorList>
    </citation>
    <scope>NUCLEOTIDE SEQUENCE [LARGE SCALE GENOMIC DNA]</scope>
    <source>
        <strain evidence="3 4">JCM 9767</strain>
    </source>
</reference>
<feature type="compositionally biased region" description="Low complexity" evidence="1">
    <location>
        <begin position="224"/>
        <end position="235"/>
    </location>
</feature>